<dbReference type="CDD" id="cd01068">
    <property type="entry name" value="globin_sensor"/>
    <property type="match status" value="1"/>
</dbReference>
<dbReference type="InterPro" id="IPR009050">
    <property type="entry name" value="Globin-like_sf"/>
</dbReference>
<dbReference type="PANTHER" id="PTHR32089">
    <property type="entry name" value="METHYL-ACCEPTING CHEMOTAXIS PROTEIN MCPB"/>
    <property type="match status" value="1"/>
</dbReference>
<dbReference type="OrthoDB" id="266313at2"/>
<proteinExistence type="inferred from homology"/>
<evidence type="ECO:0000313" key="8">
    <source>
        <dbReference type="EMBL" id="OYQ19387.1"/>
    </source>
</evidence>
<dbReference type="RefSeq" id="WP_094408492.1">
    <property type="nucleotide sequence ID" value="NZ_BMJZ01000004.1"/>
</dbReference>
<feature type="domain" description="T-SNARE coiled-coil homology" evidence="7">
    <location>
        <begin position="347"/>
        <end position="409"/>
    </location>
</feature>
<name>A0A255XQU9_9PROT</name>
<evidence type="ECO:0000256" key="5">
    <source>
        <dbReference type="PROSITE-ProRule" id="PRU00284"/>
    </source>
</evidence>
<keyword evidence="2" id="KW-0997">Cell inner membrane</keyword>
<dbReference type="Gene3D" id="1.10.490.10">
    <property type="entry name" value="Globins"/>
    <property type="match status" value="1"/>
</dbReference>
<evidence type="ECO:0000256" key="1">
    <source>
        <dbReference type="ARBA" id="ARBA00004429"/>
    </source>
</evidence>
<dbReference type="EMBL" id="NOXS01000031">
    <property type="protein sequence ID" value="OYQ19387.1"/>
    <property type="molecule type" value="Genomic_DNA"/>
</dbReference>
<dbReference type="SUPFAM" id="SSF58104">
    <property type="entry name" value="Methyl-accepting chemotaxis protein (MCP) signaling domain"/>
    <property type="match status" value="1"/>
</dbReference>
<evidence type="ECO:0000313" key="9">
    <source>
        <dbReference type="Proteomes" id="UP000216361"/>
    </source>
</evidence>
<feature type="domain" description="Methyl-accepting transducer" evidence="6">
    <location>
        <begin position="195"/>
        <end position="431"/>
    </location>
</feature>
<dbReference type="Pfam" id="PF11563">
    <property type="entry name" value="Protoglobin"/>
    <property type="match status" value="1"/>
</dbReference>
<dbReference type="InterPro" id="IPR000727">
    <property type="entry name" value="T_SNARE_dom"/>
</dbReference>
<dbReference type="GO" id="GO:0019825">
    <property type="term" value="F:oxygen binding"/>
    <property type="evidence" value="ECO:0007669"/>
    <property type="project" value="InterPro"/>
</dbReference>
<evidence type="ECO:0008006" key="10">
    <source>
        <dbReference type="Google" id="ProtNLM"/>
    </source>
</evidence>
<dbReference type="InterPro" id="IPR004089">
    <property type="entry name" value="MCPsignal_dom"/>
</dbReference>
<dbReference type="Proteomes" id="UP000216361">
    <property type="component" value="Unassembled WGS sequence"/>
</dbReference>
<dbReference type="GO" id="GO:0004888">
    <property type="term" value="F:transmembrane signaling receptor activity"/>
    <property type="evidence" value="ECO:0007669"/>
    <property type="project" value="InterPro"/>
</dbReference>
<sequence>MNKMAQMVSNAAQTREERLRFLNISAADAEILTEIRGIVTPELPRIVDAFYGHLAKFSKLSEMIARGGGTERLKKTQIEHWTALLSGRYDDEFFTRVTRIGLAHAKIGLEPRWYLGGYCLVQAHLDEVLVKAIRWNREKLARYLQVLHRAIFLDMDLAVSVYIERLEDQSHDVRVQVAAALENRVKGVIGELQTSVDRMEKTAAQMSAAADQTITQTANVTVASEQAFSNVEAVAAAAGQLTAAIHEIARQVSHSARIASQGAEEAKQTDVKVQGLADAAQRIGEVVRLINDIAGQTNLLALNATIEAARAGEAGKGFAVVASEVKNLASQTARATEEITQQIAAIQAATDETVEVIHGVGRTIGEINEITSTIAAAVEEQGAATSEIARNVQQAAGSSGVVSSNIEGVMMAAKTTANAAKSVLETAKTIGGETTTLDGAVQGFLADIRSSKRVS</sequence>
<evidence type="ECO:0000259" key="6">
    <source>
        <dbReference type="PROSITE" id="PS50111"/>
    </source>
</evidence>
<dbReference type="InterPro" id="IPR044398">
    <property type="entry name" value="Globin-sensor_dom"/>
</dbReference>
<keyword evidence="2" id="KW-1003">Cell membrane</keyword>
<dbReference type="PROSITE" id="PS50111">
    <property type="entry name" value="CHEMOTAXIS_TRANSDUC_2"/>
    <property type="match status" value="1"/>
</dbReference>
<keyword evidence="9" id="KW-1185">Reference proteome</keyword>
<gene>
    <name evidence="8" type="ORF">CHR90_08150</name>
</gene>
<dbReference type="InterPro" id="IPR039379">
    <property type="entry name" value="Protoglobin_sensor_dom"/>
</dbReference>
<dbReference type="AlphaFoldDB" id="A0A255XQU9"/>
<evidence type="ECO:0000256" key="2">
    <source>
        <dbReference type="ARBA" id="ARBA00022519"/>
    </source>
</evidence>
<keyword evidence="3 5" id="KW-0807">Transducer</keyword>
<dbReference type="GO" id="GO:0006935">
    <property type="term" value="P:chemotaxis"/>
    <property type="evidence" value="ECO:0007669"/>
    <property type="project" value="InterPro"/>
</dbReference>
<accession>A0A255XQU9</accession>
<dbReference type="SUPFAM" id="SSF46458">
    <property type="entry name" value="Globin-like"/>
    <property type="match status" value="1"/>
</dbReference>
<dbReference type="GO" id="GO:0020037">
    <property type="term" value="F:heme binding"/>
    <property type="evidence" value="ECO:0007669"/>
    <property type="project" value="InterPro"/>
</dbReference>
<evidence type="ECO:0000259" key="7">
    <source>
        <dbReference type="PROSITE" id="PS50192"/>
    </source>
</evidence>
<dbReference type="Gene3D" id="1.10.287.950">
    <property type="entry name" value="Methyl-accepting chemotaxis protein"/>
    <property type="match status" value="1"/>
</dbReference>
<evidence type="ECO:0000256" key="3">
    <source>
        <dbReference type="ARBA" id="ARBA00023224"/>
    </source>
</evidence>
<dbReference type="PROSITE" id="PS50192">
    <property type="entry name" value="T_SNARE"/>
    <property type="match status" value="1"/>
</dbReference>
<comment type="subcellular location">
    <subcellularLocation>
        <location evidence="1">Cell inner membrane</location>
        <topology evidence="1">Multi-pass membrane protein</topology>
    </subcellularLocation>
</comment>
<organism evidence="8 9">
    <name type="scientific">Elstera cyanobacteriorum</name>
    <dbReference type="NCBI Taxonomy" id="2022747"/>
    <lineage>
        <taxon>Bacteria</taxon>
        <taxon>Pseudomonadati</taxon>
        <taxon>Pseudomonadota</taxon>
        <taxon>Alphaproteobacteria</taxon>
        <taxon>Rhodospirillales</taxon>
        <taxon>Rhodospirillaceae</taxon>
        <taxon>Elstera</taxon>
    </lineage>
</organism>
<dbReference type="Pfam" id="PF00015">
    <property type="entry name" value="MCPsignal"/>
    <property type="match status" value="1"/>
</dbReference>
<dbReference type="SMART" id="SM00283">
    <property type="entry name" value="MA"/>
    <property type="match status" value="1"/>
</dbReference>
<comment type="caution">
    <text evidence="8">The sequence shown here is derived from an EMBL/GenBank/DDBJ whole genome shotgun (WGS) entry which is preliminary data.</text>
</comment>
<dbReference type="InterPro" id="IPR012292">
    <property type="entry name" value="Globin/Proto"/>
</dbReference>
<dbReference type="GO" id="GO:0007165">
    <property type="term" value="P:signal transduction"/>
    <property type="evidence" value="ECO:0007669"/>
    <property type="project" value="UniProtKB-KW"/>
</dbReference>
<dbReference type="GO" id="GO:0005886">
    <property type="term" value="C:plasma membrane"/>
    <property type="evidence" value="ECO:0007669"/>
    <property type="project" value="UniProtKB-SubCell"/>
</dbReference>
<reference evidence="8 9" key="1">
    <citation type="submission" date="2017-07" db="EMBL/GenBank/DDBJ databases">
        <title>Elstera cyanobacteriorum sp. nov., a novel bacterium isolated from cyanobacterial aggregates in a eutrophic lake.</title>
        <authorList>
            <person name="Cai H."/>
        </authorList>
    </citation>
    <scope>NUCLEOTIDE SEQUENCE [LARGE SCALE GENOMIC DNA]</scope>
    <source>
        <strain evidence="8 9">TH019</strain>
    </source>
</reference>
<keyword evidence="2" id="KW-0472">Membrane</keyword>
<dbReference type="PRINTS" id="PR00260">
    <property type="entry name" value="CHEMTRNSDUCR"/>
</dbReference>
<dbReference type="InterPro" id="IPR004090">
    <property type="entry name" value="Chemotax_Me-accpt_rcpt"/>
</dbReference>
<comment type="similarity">
    <text evidence="4">Belongs to the methyl-accepting chemotaxis (MCP) protein family.</text>
</comment>
<evidence type="ECO:0000256" key="4">
    <source>
        <dbReference type="ARBA" id="ARBA00029447"/>
    </source>
</evidence>
<dbReference type="PANTHER" id="PTHR32089:SF112">
    <property type="entry name" value="LYSOZYME-LIKE PROTEIN-RELATED"/>
    <property type="match status" value="1"/>
</dbReference>
<protein>
    <recommendedName>
        <fullName evidence="10">Methyl-accepting transducer domain-containing protein</fullName>
    </recommendedName>
</protein>